<dbReference type="RefSeq" id="WP_254419180.1">
    <property type="nucleotide sequence ID" value="NZ_BAAAJB010000002.1"/>
</dbReference>
<accession>A0ABY5D6P8</accession>
<keyword evidence="2" id="KW-1133">Transmembrane helix</keyword>
<name>A0ABY5D6P8_9ACTN</name>
<keyword evidence="2" id="KW-0472">Membrane</keyword>
<gene>
    <name evidence="3" type="ORF">NE857_33285</name>
</gene>
<evidence type="ECO:0000313" key="4">
    <source>
        <dbReference type="Proteomes" id="UP001055940"/>
    </source>
</evidence>
<sequence>MQKVNVIRNSDRAPNDRAPRGPAPQHALTLVVAAAVPLSTCALFGSAAFLTWLGARAAWLMLPTSLGVPFAFPRLTFHPLVGQPGWSLGIEILAALILAAVAAWWVHRALLPRPEANAWRLMLSAWGGILLGLALANSLRAVAAVLAAGAGPLSFFSYAFAGALTGALWAVCLGWVCAVPVALIHRLTARTRLGTETEPEAGAEHQPS</sequence>
<evidence type="ECO:0000313" key="3">
    <source>
        <dbReference type="EMBL" id="USY20044.1"/>
    </source>
</evidence>
<dbReference type="Proteomes" id="UP001055940">
    <property type="component" value="Chromosome"/>
</dbReference>
<feature type="compositionally biased region" description="Basic and acidic residues" evidence="1">
    <location>
        <begin position="9"/>
        <end position="19"/>
    </location>
</feature>
<feature type="transmembrane region" description="Helical" evidence="2">
    <location>
        <begin position="88"/>
        <end position="106"/>
    </location>
</feature>
<organism evidence="3 4">
    <name type="scientific">Nocardiopsis exhalans</name>
    <dbReference type="NCBI Taxonomy" id="163604"/>
    <lineage>
        <taxon>Bacteria</taxon>
        <taxon>Bacillati</taxon>
        <taxon>Actinomycetota</taxon>
        <taxon>Actinomycetes</taxon>
        <taxon>Streptosporangiales</taxon>
        <taxon>Nocardiopsidaceae</taxon>
        <taxon>Nocardiopsis</taxon>
    </lineage>
</organism>
<keyword evidence="4" id="KW-1185">Reference proteome</keyword>
<feature type="transmembrane region" description="Helical" evidence="2">
    <location>
        <begin position="167"/>
        <end position="184"/>
    </location>
</feature>
<reference evidence="3" key="1">
    <citation type="submission" date="2022-06" db="EMBL/GenBank/DDBJ databases">
        <authorList>
            <person name="Ping M."/>
        </authorList>
    </citation>
    <scope>NUCLEOTIDE SEQUENCE</scope>
    <source>
        <strain evidence="3">JCM11759T</strain>
    </source>
</reference>
<evidence type="ECO:0000256" key="2">
    <source>
        <dbReference type="SAM" id="Phobius"/>
    </source>
</evidence>
<feature type="region of interest" description="Disordered" evidence="1">
    <location>
        <begin position="1"/>
        <end position="22"/>
    </location>
</feature>
<proteinExistence type="predicted"/>
<feature type="transmembrane region" description="Helical" evidence="2">
    <location>
        <begin position="27"/>
        <end position="52"/>
    </location>
</feature>
<protein>
    <submittedName>
        <fullName evidence="3">Uncharacterized protein</fullName>
    </submittedName>
</protein>
<dbReference type="EMBL" id="CP099837">
    <property type="protein sequence ID" value="USY20044.1"/>
    <property type="molecule type" value="Genomic_DNA"/>
</dbReference>
<evidence type="ECO:0000256" key="1">
    <source>
        <dbReference type="SAM" id="MobiDB-lite"/>
    </source>
</evidence>
<keyword evidence="2" id="KW-0812">Transmembrane</keyword>